<proteinExistence type="predicted"/>
<dbReference type="Proteomes" id="UP000228496">
    <property type="component" value="Unassembled WGS sequence"/>
</dbReference>
<evidence type="ECO:0000313" key="2">
    <source>
        <dbReference type="Proteomes" id="UP000228496"/>
    </source>
</evidence>
<protein>
    <submittedName>
        <fullName evidence="1">Uncharacterized protein</fullName>
    </submittedName>
</protein>
<comment type="caution">
    <text evidence="1">The sequence shown here is derived from an EMBL/GenBank/DDBJ whole genome shotgun (WGS) entry which is preliminary data.</text>
</comment>
<accession>A0A2J0Q8L0</accession>
<reference evidence="1 2" key="1">
    <citation type="submission" date="2017-09" db="EMBL/GenBank/DDBJ databases">
        <title>Depth-based differentiation of microbial function through sediment-hosted aquifers and enrichment of novel symbionts in the deep terrestrial subsurface.</title>
        <authorList>
            <person name="Probst A.J."/>
            <person name="Ladd B."/>
            <person name="Jarett J.K."/>
            <person name="Geller-Mcgrath D.E."/>
            <person name="Sieber C.M."/>
            <person name="Emerson J.B."/>
            <person name="Anantharaman K."/>
            <person name="Thomas B.C."/>
            <person name="Malmstrom R."/>
            <person name="Stieglmeier M."/>
            <person name="Klingl A."/>
            <person name="Woyke T."/>
            <person name="Ryan C.M."/>
            <person name="Banfield J.F."/>
        </authorList>
    </citation>
    <scope>NUCLEOTIDE SEQUENCE [LARGE SCALE GENOMIC DNA]</scope>
    <source>
        <strain evidence="1">CG10_big_fil_rev_8_21_14_0_10_36_16</strain>
    </source>
</reference>
<dbReference type="AlphaFoldDB" id="A0A2J0Q8L0"/>
<gene>
    <name evidence="1" type="ORF">COV29_00250</name>
</gene>
<sequence length="96" mass="11376">MAGITLSTIKRLEKKAEELRAANPIVDRVITVPWPLEIYSEEGERFIQEEIERRNQIRKESGIYSEGPFYVIMPGRMPQWVAEEEWRKQEEAEKLK</sequence>
<evidence type="ECO:0000313" key="1">
    <source>
        <dbReference type="EMBL" id="PJE51577.1"/>
    </source>
</evidence>
<organism evidence="1 2">
    <name type="scientific">Candidatus Yanofskybacteria bacterium CG10_big_fil_rev_8_21_14_0_10_36_16</name>
    <dbReference type="NCBI Taxonomy" id="1975096"/>
    <lineage>
        <taxon>Bacteria</taxon>
        <taxon>Candidatus Yanofskyibacteriota</taxon>
    </lineage>
</organism>
<dbReference type="EMBL" id="PCXQ01000001">
    <property type="protein sequence ID" value="PJE51577.1"/>
    <property type="molecule type" value="Genomic_DNA"/>
</dbReference>
<name>A0A2J0Q8L0_9BACT</name>